<dbReference type="EMBL" id="JBHSZQ010000047">
    <property type="protein sequence ID" value="MFC7127093.1"/>
    <property type="molecule type" value="Genomic_DNA"/>
</dbReference>
<organism evidence="2 3">
    <name type="scientific">Halovenus rubra</name>
    <dbReference type="NCBI Taxonomy" id="869890"/>
    <lineage>
        <taxon>Archaea</taxon>
        <taxon>Methanobacteriati</taxon>
        <taxon>Methanobacteriota</taxon>
        <taxon>Stenosarchaea group</taxon>
        <taxon>Halobacteria</taxon>
        <taxon>Halobacteriales</taxon>
        <taxon>Haloarculaceae</taxon>
        <taxon>Halovenus</taxon>
    </lineage>
</organism>
<feature type="compositionally biased region" description="Basic and acidic residues" evidence="1">
    <location>
        <begin position="91"/>
        <end position="107"/>
    </location>
</feature>
<comment type="caution">
    <text evidence="2">The sequence shown here is derived from an EMBL/GenBank/DDBJ whole genome shotgun (WGS) entry which is preliminary data.</text>
</comment>
<reference evidence="2 3" key="1">
    <citation type="journal article" date="2014" name="Int. J. Syst. Evol. Microbiol.">
        <title>Complete genome sequence of Corynebacterium casei LMG S-19264T (=DSM 44701T), isolated from a smear-ripened cheese.</title>
        <authorList>
            <consortium name="US DOE Joint Genome Institute (JGI-PGF)"/>
            <person name="Walter F."/>
            <person name="Albersmeier A."/>
            <person name="Kalinowski J."/>
            <person name="Ruckert C."/>
        </authorList>
    </citation>
    <scope>NUCLEOTIDE SEQUENCE [LARGE SCALE GENOMIC DNA]</scope>
    <source>
        <strain evidence="2 3">CGMCC 4.7215</strain>
    </source>
</reference>
<evidence type="ECO:0000313" key="3">
    <source>
        <dbReference type="Proteomes" id="UP001596414"/>
    </source>
</evidence>
<feature type="region of interest" description="Disordered" evidence="1">
    <location>
        <begin position="85"/>
        <end position="107"/>
    </location>
</feature>
<evidence type="ECO:0000256" key="1">
    <source>
        <dbReference type="SAM" id="MobiDB-lite"/>
    </source>
</evidence>
<dbReference type="Proteomes" id="UP001596414">
    <property type="component" value="Unassembled WGS sequence"/>
</dbReference>
<dbReference type="RefSeq" id="WP_267637052.1">
    <property type="nucleotide sequence ID" value="NZ_JAODIY010000009.1"/>
</dbReference>
<accession>A0ABD5XB03</accession>
<dbReference type="AlphaFoldDB" id="A0ABD5XB03"/>
<evidence type="ECO:0000313" key="2">
    <source>
        <dbReference type="EMBL" id="MFC7127093.1"/>
    </source>
</evidence>
<gene>
    <name evidence="2" type="ORF">ACFQJ7_13850</name>
</gene>
<sequence>MRKDPERLPRDAKPVVVSLETGEETFAATHETLESGWLWVELWDGTRRKLPPQRIMRVDTVETTAHRKDGTCWHEVSDPELVEQAKQAAGLDDRQRRAVADGGERDG</sequence>
<protein>
    <submittedName>
        <fullName evidence="2">Uncharacterized protein</fullName>
    </submittedName>
</protein>
<proteinExistence type="predicted"/>
<name>A0ABD5XB03_9EURY</name>